<feature type="region of interest" description="Disordered" evidence="9">
    <location>
        <begin position="1115"/>
        <end position="1172"/>
    </location>
</feature>
<dbReference type="Pfam" id="PF13499">
    <property type="entry name" value="EF-hand_7"/>
    <property type="match status" value="2"/>
</dbReference>
<name>A0A0V0QUC4_PSEPJ</name>
<feature type="coiled-coil region" evidence="8">
    <location>
        <begin position="914"/>
        <end position="961"/>
    </location>
</feature>
<dbReference type="PROSITE" id="PS50222">
    <property type="entry name" value="EF_HAND_2"/>
    <property type="match status" value="5"/>
</dbReference>
<comment type="caution">
    <text evidence="11">The sequence shown here is derived from an EMBL/GenBank/DDBJ whole genome shotgun (WGS) entry which is preliminary data.</text>
</comment>
<dbReference type="OMA" id="QIEYERY"/>
<dbReference type="PANTHER" id="PTHR23048">
    <property type="entry name" value="MYOSIN LIGHT CHAIN 1, 3"/>
    <property type="match status" value="1"/>
</dbReference>
<keyword evidence="4" id="KW-0677">Repeat</keyword>
<comment type="similarity">
    <text evidence="2">Belongs to the centrin family.</text>
</comment>
<feature type="compositionally biased region" description="Basic and acidic residues" evidence="9">
    <location>
        <begin position="298"/>
        <end position="309"/>
    </location>
</feature>
<comment type="function">
    <text evidence="7">Plays a fundamental role in microtubule organizing center structure and function. Component of the infraciliary lattice (ICL) and the ciliary basal bodies.</text>
</comment>
<dbReference type="EMBL" id="LDAU01000105">
    <property type="protein sequence ID" value="KRX05766.1"/>
    <property type="molecule type" value="Genomic_DNA"/>
</dbReference>
<accession>A0A0V0QUC4</accession>
<feature type="compositionally biased region" description="Polar residues" evidence="9">
    <location>
        <begin position="310"/>
        <end position="319"/>
    </location>
</feature>
<dbReference type="InterPro" id="IPR018247">
    <property type="entry name" value="EF_Hand_1_Ca_BS"/>
</dbReference>
<evidence type="ECO:0000256" key="2">
    <source>
        <dbReference type="ARBA" id="ARBA00005253"/>
    </source>
</evidence>
<feature type="compositionally biased region" description="Polar residues" evidence="9">
    <location>
        <begin position="999"/>
        <end position="1015"/>
    </location>
</feature>
<feature type="domain" description="EF-hand" evidence="10">
    <location>
        <begin position="667"/>
        <end position="702"/>
    </location>
</feature>
<evidence type="ECO:0000256" key="5">
    <source>
        <dbReference type="ARBA" id="ARBA00022837"/>
    </source>
</evidence>
<reference evidence="11 12" key="1">
    <citation type="journal article" date="2015" name="Sci. Rep.">
        <title>Genome of the facultative scuticociliatosis pathogen Pseudocohnilembus persalinus provides insight into its virulence through horizontal gene transfer.</title>
        <authorList>
            <person name="Xiong J."/>
            <person name="Wang G."/>
            <person name="Cheng J."/>
            <person name="Tian M."/>
            <person name="Pan X."/>
            <person name="Warren A."/>
            <person name="Jiang C."/>
            <person name="Yuan D."/>
            <person name="Miao W."/>
        </authorList>
    </citation>
    <scope>NUCLEOTIDE SEQUENCE [LARGE SCALE GENOMIC DNA]</scope>
    <source>
        <strain evidence="11">36N120E</strain>
    </source>
</reference>
<feature type="compositionally biased region" description="Basic and acidic residues" evidence="9">
    <location>
        <begin position="409"/>
        <end position="430"/>
    </location>
</feature>
<feature type="compositionally biased region" description="Basic and acidic residues" evidence="9">
    <location>
        <begin position="387"/>
        <end position="400"/>
    </location>
</feature>
<feature type="compositionally biased region" description="Polar residues" evidence="9">
    <location>
        <begin position="1158"/>
        <end position="1172"/>
    </location>
</feature>
<dbReference type="SUPFAM" id="SSF48452">
    <property type="entry name" value="TPR-like"/>
    <property type="match status" value="1"/>
</dbReference>
<feature type="compositionally biased region" description="Low complexity" evidence="9">
    <location>
        <begin position="836"/>
        <end position="851"/>
    </location>
</feature>
<feature type="region of interest" description="Disordered" evidence="9">
    <location>
        <begin position="710"/>
        <end position="782"/>
    </location>
</feature>
<evidence type="ECO:0000259" key="10">
    <source>
        <dbReference type="PROSITE" id="PS50222"/>
    </source>
</evidence>
<keyword evidence="3" id="KW-0963">Cytoplasm</keyword>
<comment type="subcellular location">
    <subcellularLocation>
        <location evidence="1">Cytoplasm</location>
        <location evidence="1">Cytoskeleton</location>
    </subcellularLocation>
</comment>
<dbReference type="SUPFAM" id="SSF47473">
    <property type="entry name" value="EF-hand"/>
    <property type="match status" value="2"/>
</dbReference>
<dbReference type="InterPro" id="IPR011990">
    <property type="entry name" value="TPR-like_helical_dom_sf"/>
</dbReference>
<keyword evidence="8" id="KW-0175">Coiled coil</keyword>
<feature type="compositionally biased region" description="Basic and acidic residues" evidence="9">
    <location>
        <begin position="239"/>
        <end position="268"/>
    </location>
</feature>
<organism evidence="11 12">
    <name type="scientific">Pseudocohnilembus persalinus</name>
    <name type="common">Ciliate</name>
    <dbReference type="NCBI Taxonomy" id="266149"/>
    <lineage>
        <taxon>Eukaryota</taxon>
        <taxon>Sar</taxon>
        <taxon>Alveolata</taxon>
        <taxon>Ciliophora</taxon>
        <taxon>Intramacronucleata</taxon>
        <taxon>Oligohymenophorea</taxon>
        <taxon>Scuticociliatia</taxon>
        <taxon>Philasterida</taxon>
        <taxon>Pseudocohnilembidae</taxon>
        <taxon>Pseudocohnilembus</taxon>
    </lineage>
</organism>
<dbReference type="OrthoDB" id="293868at2759"/>
<dbReference type="InterPro" id="IPR011992">
    <property type="entry name" value="EF-hand-dom_pair"/>
</dbReference>
<evidence type="ECO:0000256" key="6">
    <source>
        <dbReference type="ARBA" id="ARBA00023212"/>
    </source>
</evidence>
<dbReference type="GO" id="GO:0016460">
    <property type="term" value="C:myosin II complex"/>
    <property type="evidence" value="ECO:0007669"/>
    <property type="project" value="TreeGrafter"/>
</dbReference>
<dbReference type="GO" id="GO:0005509">
    <property type="term" value="F:calcium ion binding"/>
    <property type="evidence" value="ECO:0007669"/>
    <property type="project" value="InterPro"/>
</dbReference>
<feature type="domain" description="EF-hand" evidence="10">
    <location>
        <begin position="1309"/>
        <end position="1344"/>
    </location>
</feature>
<proteinExistence type="inferred from homology"/>
<feature type="region of interest" description="Disordered" evidence="9">
    <location>
        <begin position="283"/>
        <end position="431"/>
    </location>
</feature>
<feature type="region of interest" description="Disordered" evidence="9">
    <location>
        <begin position="1051"/>
        <end position="1076"/>
    </location>
</feature>
<evidence type="ECO:0000256" key="9">
    <source>
        <dbReference type="SAM" id="MobiDB-lite"/>
    </source>
</evidence>
<dbReference type="InterPro" id="IPR050230">
    <property type="entry name" value="CALM/Myosin/TropC-like"/>
</dbReference>
<dbReference type="InParanoid" id="A0A0V0QUC4"/>
<keyword evidence="5" id="KW-0106">Calcium</keyword>
<feature type="compositionally biased region" description="Low complexity" evidence="9">
    <location>
        <begin position="736"/>
        <end position="750"/>
    </location>
</feature>
<feature type="domain" description="EF-hand" evidence="10">
    <location>
        <begin position="631"/>
        <end position="666"/>
    </location>
</feature>
<feature type="compositionally biased region" description="Basic and acidic residues" evidence="9">
    <location>
        <begin position="351"/>
        <end position="360"/>
    </location>
</feature>
<feature type="compositionally biased region" description="Polar residues" evidence="9">
    <location>
        <begin position="726"/>
        <end position="735"/>
    </location>
</feature>
<feature type="compositionally biased region" description="Polar residues" evidence="9">
    <location>
        <begin position="337"/>
        <end position="350"/>
    </location>
</feature>
<evidence type="ECO:0000256" key="3">
    <source>
        <dbReference type="ARBA" id="ARBA00022490"/>
    </source>
</evidence>
<feature type="domain" description="EF-hand" evidence="10">
    <location>
        <begin position="1435"/>
        <end position="1470"/>
    </location>
</feature>
<feature type="region of interest" description="Disordered" evidence="9">
    <location>
        <begin position="831"/>
        <end position="853"/>
    </location>
</feature>
<dbReference type="Proteomes" id="UP000054937">
    <property type="component" value="Unassembled WGS sequence"/>
</dbReference>
<evidence type="ECO:0000256" key="1">
    <source>
        <dbReference type="ARBA" id="ARBA00004245"/>
    </source>
</evidence>
<evidence type="ECO:0000256" key="4">
    <source>
        <dbReference type="ARBA" id="ARBA00022737"/>
    </source>
</evidence>
<dbReference type="CDD" id="cd00051">
    <property type="entry name" value="EFh"/>
    <property type="match status" value="2"/>
</dbReference>
<dbReference type="Gene3D" id="1.25.40.10">
    <property type="entry name" value="Tetratricopeptide repeat domain"/>
    <property type="match status" value="1"/>
</dbReference>
<feature type="compositionally biased region" description="Low complexity" evidence="9">
    <location>
        <begin position="1228"/>
        <end position="1240"/>
    </location>
</feature>
<feature type="domain" description="EF-hand" evidence="10">
    <location>
        <begin position="1399"/>
        <end position="1434"/>
    </location>
</feature>
<protein>
    <recommendedName>
        <fullName evidence="10">EF-hand domain-containing protein</fullName>
    </recommendedName>
</protein>
<feature type="compositionally biased region" description="Basic and acidic residues" evidence="9">
    <location>
        <begin position="193"/>
        <end position="216"/>
    </location>
</feature>
<keyword evidence="6" id="KW-0206">Cytoskeleton</keyword>
<evidence type="ECO:0000256" key="7">
    <source>
        <dbReference type="ARBA" id="ARBA00025692"/>
    </source>
</evidence>
<dbReference type="PANTHER" id="PTHR23048:SF59">
    <property type="entry name" value="EF-HAND SUPERFAMILY PROTEIN"/>
    <property type="match status" value="1"/>
</dbReference>
<evidence type="ECO:0000313" key="11">
    <source>
        <dbReference type="EMBL" id="KRX05766.1"/>
    </source>
</evidence>
<feature type="region of interest" description="Disordered" evidence="9">
    <location>
        <begin position="193"/>
        <end position="268"/>
    </location>
</feature>
<sequence length="1473" mass="174568">MDPQNKEANLNYIKILQQQGKNYECIKICEKIKEFLKDNYQLYQNWAKAYRAQSQITQALDVIDEVLTDIDKKLLKDKQENAIKFDLQLGEPLDNPDKNGKIIVIEDWKLECELLDNHQLCVFVTSNLYKLENESDFDFSSAMIQQNLLTLHIQDNNSSDSKLSNNIQNILFMLKKQFIKIPQLTQENNYVEKQEKNEKIQEQNEINREKNEKNENNEQVQVEQKVEQSLNLPQIGIDQEEKKQKQKKEEEIKKQIEQRDREHKEKAILEGKIQKEKIQQFEKEKQEKNEIFKGILQSKKDEKIKEKNQESSIQDKQGIQKNNNLQQNEKEQEKTPQKQNKVQQINTSDKIINEEDKQSGNEENFVTPQKKVKKNNEIEQNQQQQNQDKDSQEILKKIQSDQKQNSSIKIRDSEKKSEKKQNKQENKQEQKINQVQLSLQDCFLRQGLNDQKNNQSSENQHQKLKINSVEDRLKRICKNMSKITEILIQQAKVEKQIEVVRQLLCEQVNFIPFSCFQKLDKYNLNAVTPQDLREFLLNLGFPHSISETELLLNQYSILDENQMHYNDFLRATLTHDNSRLRIETSQRTPLDYLEGSKDIPYDVEYTLAKLFELEIRCQLDLEYMKGELVNQVDFSLDKIIGFLDPNGQGKITAKAFEQFIKNNNFNIYEDELDCLIRRIDYDNDGVISYSDFIKGINPFQAIIQRYSKNQQNQKQPEVEEVEIKQKSPQQNQQSDNKNTQNYNQQQNPQTEEQKLEFSARQISPVKFSPSPIKGILKNNGSNRKSVQINDTVIVNELPNRNQENYQLENQLKYQIDRKQLEERLQQQRIEQEKQNQDMQYMQQQQYQQQQQQKEEEFEQETEILRQQQMMQKQLELQRQYEEDEIYYRQKQEALQQSLIQEEMQSLKLKDLTKREQIEEEIRRIKSKEIILQQQLELEMARQQKEANLKNLEREREIQGELIYQQKTMERQQRLEKSVEKLHRGIQRQQLGQQLNIISQKRGSSPHQIRNSSPNLHSAKYSNKKNKIEKKLQQDSVRNDILNNSYIAYKHTNSSMKKQTPKKQFSQSHFTPNNSSYMKKSLNSSNFQNKSKIIDNQQDILNNSKYDNFKSQVRGKMAALRQSGEPKNRSNSKQSYNFSDIKQMKNSKMMSSQKKKGSVQYQNSSQKNATARGAINSSISYSGNKIMQQSFQMSKNTPSKNQSANKVKIFNPTVYNNSQRKMSMERSKQSQQQQQFSTGKKIQQDLNKSQINSNIDREINLKNQQQQIQDLALRPDFNLMDMFRYIDCQGRGLVSSLLIEDLLKELKINYNIESVFLFMRRYDLDNDGKLRFSDFAEALTPKQYEFAQILERREASYPDFDLSIQEILSVESINLFKAILRCHLECEEQMEILRKKIQLSQSIDYHEAFKQLDMNDDGYISNKEVLRFFQKNGQVITEREVDYFIDRFDRDQDKLISFGEFVEEMSPKSSLKNY</sequence>
<feature type="region of interest" description="Disordered" evidence="9">
    <location>
        <begin position="1218"/>
        <end position="1244"/>
    </location>
</feature>
<feature type="compositionally biased region" description="Polar residues" evidence="9">
    <location>
        <begin position="1128"/>
        <end position="1139"/>
    </location>
</feature>
<dbReference type="PROSITE" id="PS00018">
    <property type="entry name" value="EF_HAND_1"/>
    <property type="match status" value="3"/>
</dbReference>
<dbReference type="InterPro" id="IPR002048">
    <property type="entry name" value="EF_hand_dom"/>
</dbReference>
<evidence type="ECO:0000313" key="12">
    <source>
        <dbReference type="Proteomes" id="UP000054937"/>
    </source>
</evidence>
<gene>
    <name evidence="11" type="ORF">PPERSA_09906</name>
</gene>
<dbReference type="Gene3D" id="1.10.238.10">
    <property type="entry name" value="EF-hand"/>
    <property type="match status" value="3"/>
</dbReference>
<dbReference type="SMART" id="SM00054">
    <property type="entry name" value="EFh"/>
    <property type="match status" value="5"/>
</dbReference>
<evidence type="ECO:0000256" key="8">
    <source>
        <dbReference type="SAM" id="Coils"/>
    </source>
</evidence>
<feature type="region of interest" description="Disordered" evidence="9">
    <location>
        <begin position="999"/>
        <end position="1025"/>
    </location>
</feature>
<keyword evidence="12" id="KW-1185">Reference proteome</keyword>